<dbReference type="RefSeq" id="WP_134642417.1">
    <property type="nucleotide sequence ID" value="NZ_SOHM01000040.1"/>
</dbReference>
<comment type="caution">
    <text evidence="1">The sequence shown here is derived from an EMBL/GenBank/DDBJ whole genome shotgun (WGS) entry which is preliminary data.</text>
</comment>
<organism evidence="1 2">
    <name type="scientific">Cryobacterium lactosi</name>
    <dbReference type="NCBI Taxonomy" id="1259202"/>
    <lineage>
        <taxon>Bacteria</taxon>
        <taxon>Bacillati</taxon>
        <taxon>Actinomycetota</taxon>
        <taxon>Actinomycetes</taxon>
        <taxon>Micrococcales</taxon>
        <taxon>Microbacteriaceae</taxon>
        <taxon>Cryobacterium</taxon>
    </lineage>
</organism>
<dbReference type="Gene3D" id="3.40.50.2000">
    <property type="entry name" value="Glycogen Phosphorylase B"/>
    <property type="match status" value="2"/>
</dbReference>
<reference evidence="1 2" key="1">
    <citation type="submission" date="2019-03" db="EMBL/GenBank/DDBJ databases">
        <title>Genomics of glacier-inhabiting Cryobacterium strains.</title>
        <authorList>
            <person name="Liu Q."/>
            <person name="Xin Y.-H."/>
        </authorList>
    </citation>
    <scope>NUCLEOTIDE SEQUENCE [LARGE SCALE GENOMIC DNA]</scope>
    <source>
        <strain evidence="1 2">Sr59</strain>
    </source>
</reference>
<dbReference type="EMBL" id="SOHM01000040">
    <property type="protein sequence ID" value="TFD84549.1"/>
    <property type="molecule type" value="Genomic_DNA"/>
</dbReference>
<protein>
    <recommendedName>
        <fullName evidence="3">Glycosyltransferase</fullName>
    </recommendedName>
</protein>
<evidence type="ECO:0000313" key="1">
    <source>
        <dbReference type="EMBL" id="TFD84549.1"/>
    </source>
</evidence>
<accession>A0A4R9BH51</accession>
<dbReference type="SUPFAM" id="SSF53756">
    <property type="entry name" value="UDP-Glycosyltransferase/glycogen phosphorylase"/>
    <property type="match status" value="1"/>
</dbReference>
<dbReference type="AlphaFoldDB" id="A0A4R9BH51"/>
<dbReference type="Proteomes" id="UP000298468">
    <property type="component" value="Unassembled WGS sequence"/>
</dbReference>
<evidence type="ECO:0000313" key="2">
    <source>
        <dbReference type="Proteomes" id="UP000298468"/>
    </source>
</evidence>
<gene>
    <name evidence="1" type="ORF">E3T61_19020</name>
</gene>
<keyword evidence="2" id="KW-1185">Reference proteome</keyword>
<sequence length="355" mass="38517">MRVLQSFRTGQGTTNPYLVQLGAQLGPETEVLGFTWRRALGVPYDVFHVHWPESLLPGSSSALRRMLFRALLLRLWARRHRTAVVRTLHDAHSHRSGSRIDRALLARLDRRTALWIRLNPATPVPDGAVARTIEHGDYRYWFDEAGAASSVPGRLLYSGLIRPHKGVPDLVQAFTALPFGPDGGPISLRVVGTPISTDIGAEVLLAALDDDRVSVSLGHLSDSELAAEIAQAELVILPYQDLYGSEASVLALSLARPVLVPANAATRALRAEVGRGWVFTYTGALTARILDGALTECRAERAHRAERPDLSARAWPLIAAKHRAAYATALRLVRGTAGPSVPGPEPVDAGGRTYI</sequence>
<proteinExistence type="predicted"/>
<dbReference type="OrthoDB" id="9771846at2"/>
<name>A0A4R9BH51_9MICO</name>
<evidence type="ECO:0008006" key="3">
    <source>
        <dbReference type="Google" id="ProtNLM"/>
    </source>
</evidence>